<keyword evidence="1" id="KW-0175">Coiled coil</keyword>
<proteinExistence type="predicted"/>
<feature type="coiled-coil region" evidence="1">
    <location>
        <begin position="68"/>
        <end position="95"/>
    </location>
</feature>
<reference evidence="2 3" key="1">
    <citation type="submission" date="2024-11" db="EMBL/GenBank/DDBJ databases">
        <title>Chromosome-level genome assembly of the freshwater bivalve Anodonta woodiana.</title>
        <authorList>
            <person name="Chen X."/>
        </authorList>
    </citation>
    <scope>NUCLEOTIDE SEQUENCE [LARGE SCALE GENOMIC DNA]</scope>
    <source>
        <strain evidence="2">MN2024</strain>
        <tissue evidence="2">Gills</tissue>
    </source>
</reference>
<dbReference type="Proteomes" id="UP001634394">
    <property type="component" value="Unassembled WGS sequence"/>
</dbReference>
<organism evidence="2 3">
    <name type="scientific">Sinanodonta woodiana</name>
    <name type="common">Chinese pond mussel</name>
    <name type="synonym">Anodonta woodiana</name>
    <dbReference type="NCBI Taxonomy" id="1069815"/>
    <lineage>
        <taxon>Eukaryota</taxon>
        <taxon>Metazoa</taxon>
        <taxon>Spiralia</taxon>
        <taxon>Lophotrochozoa</taxon>
        <taxon>Mollusca</taxon>
        <taxon>Bivalvia</taxon>
        <taxon>Autobranchia</taxon>
        <taxon>Heteroconchia</taxon>
        <taxon>Palaeoheterodonta</taxon>
        <taxon>Unionida</taxon>
        <taxon>Unionoidea</taxon>
        <taxon>Unionidae</taxon>
        <taxon>Unioninae</taxon>
        <taxon>Sinanodonta</taxon>
    </lineage>
</organism>
<gene>
    <name evidence="2" type="ORF">ACJMK2_036528</name>
</gene>
<evidence type="ECO:0000313" key="3">
    <source>
        <dbReference type="Proteomes" id="UP001634394"/>
    </source>
</evidence>
<dbReference type="EMBL" id="JBJQND010000006">
    <property type="protein sequence ID" value="KAL3873405.1"/>
    <property type="molecule type" value="Genomic_DNA"/>
</dbReference>
<protein>
    <submittedName>
        <fullName evidence="2">Uncharacterized protein</fullName>
    </submittedName>
</protein>
<name>A0ABD3WIV6_SINWO</name>
<keyword evidence="3" id="KW-1185">Reference proteome</keyword>
<evidence type="ECO:0000256" key="1">
    <source>
        <dbReference type="SAM" id="Coils"/>
    </source>
</evidence>
<evidence type="ECO:0000313" key="2">
    <source>
        <dbReference type="EMBL" id="KAL3873405.1"/>
    </source>
</evidence>
<comment type="caution">
    <text evidence="2">The sequence shown here is derived from an EMBL/GenBank/DDBJ whole genome shotgun (WGS) entry which is preliminary data.</text>
</comment>
<accession>A0ABD3WIV6</accession>
<dbReference type="AlphaFoldDB" id="A0ABD3WIV6"/>
<sequence>MLVADEVEVEGGMIASGQPRIKAVPHNLMEFTDAEILEYDEELNLEQMQPPEAKSSFKEREMEIRHKEFEWEMEREKLRLEIKRLEIDLENVEKK</sequence>